<reference evidence="2 3" key="1">
    <citation type="submission" date="2015-09" db="EMBL/GenBank/DDBJ databases">
        <authorList>
            <consortium name="Pathogen Informatics"/>
        </authorList>
    </citation>
    <scope>NUCLEOTIDE SEQUENCE [LARGE SCALE GENOMIC DNA]</scope>
    <source>
        <strain evidence="2 3">2789STDY5834899</strain>
    </source>
</reference>
<dbReference type="EMBL" id="CZAP01000021">
    <property type="protein sequence ID" value="CUQ06781.1"/>
    <property type="molecule type" value="Genomic_DNA"/>
</dbReference>
<dbReference type="Proteomes" id="UP000095576">
    <property type="component" value="Unassembled WGS sequence"/>
</dbReference>
<organism evidence="2 3">
    <name type="scientific">Bacteroides thetaiotaomicron</name>
    <dbReference type="NCBI Taxonomy" id="818"/>
    <lineage>
        <taxon>Bacteria</taxon>
        <taxon>Pseudomonadati</taxon>
        <taxon>Bacteroidota</taxon>
        <taxon>Bacteroidia</taxon>
        <taxon>Bacteroidales</taxon>
        <taxon>Bacteroidaceae</taxon>
        <taxon>Bacteroides</taxon>
    </lineage>
</organism>
<accession>A0A174TE79</accession>
<protein>
    <submittedName>
        <fullName evidence="2">Uncharacterized protein</fullName>
    </submittedName>
</protein>
<evidence type="ECO:0000313" key="2">
    <source>
        <dbReference type="EMBL" id="CUQ06781.1"/>
    </source>
</evidence>
<dbReference type="AlphaFoldDB" id="A0A174TE79"/>
<dbReference type="RefSeq" id="WP_022472056.1">
    <property type="nucleotide sequence ID" value="NZ_AP022660.1"/>
</dbReference>
<evidence type="ECO:0000313" key="1">
    <source>
        <dbReference type="EMBL" id="BCA48233.1"/>
    </source>
</evidence>
<name>A0A174TE79_BACT4</name>
<dbReference type="EMBL" id="AP022660">
    <property type="protein sequence ID" value="BCA48233.1"/>
    <property type="molecule type" value="Genomic_DNA"/>
</dbReference>
<evidence type="ECO:0000313" key="3">
    <source>
        <dbReference type="Proteomes" id="UP000095576"/>
    </source>
</evidence>
<sequence>MKKSFVLFLTILYVSSIHLSAQKTENVPVGGGYPVTAEGAWCWFADPRALHYENESGTINKTYIGYIDIHGNIKAMQYDFKKKKQEEVLIRSYFQPDDHNNPTFLVLPDERIMIFYSRHTDEACFYYRISQIPGDITMLGEEKVIKTRNNTTYPSPFILSDDPEHIYLCWRGIGWHPTIAKLSLPDEKDDVSIVWGAYQIVKSTGARPYAKYVSNGKDKIYLTYTTGHPDNENPNFLYFNYIDIHTMQLKDVKGNTLSTIADGTFRVNKTPDYVARYPYTVVDNPIERDWVWQVALDKKGYPVIAMVRISSDKSSHDYYYAGWDGHEWKKTFLANAGGHFHQTPNLEKCYSAGMAIDPANTSLIYCSLPIEGKYGKVYEIMKYTLDEDGKIISTEAITRNSQLNNVRPYIISSSENTPLRLAWMYGNYYDWIVSSQYPQGYCTGIACDFKGFAAIKKKAKVGKNFSFNPRKDFTLEETVPLDVNNYEGCLLQLGDLEYYLDGQTMKPEVRYKGKVYHSTNILGTADCWKMTSRSTGGNWYAPQKYENVRLRIEYKRGTLCIYINDLLDQKIKIR</sequence>
<reference evidence="1 4" key="2">
    <citation type="submission" date="2020-02" db="EMBL/GenBank/DDBJ databases">
        <title>Whole-genome sequencing and comparative analysis of the genomes of Bacteroides thetaiotaomicron and Escherichia coli isolated from a healthy resident in Vietnam.</title>
        <authorList>
            <person name="Mohsin M."/>
            <person name="Tanaka K."/>
            <person name="Kawahara R."/>
            <person name="Kondo S."/>
            <person name="Noguchi H."/>
            <person name="Motooka D."/>
            <person name="Nakamura S."/>
            <person name="Khong D.T."/>
            <person name="Nguyen T.N."/>
            <person name="Tran H.T."/>
            <person name="Yamamoto Y."/>
        </authorList>
    </citation>
    <scope>NUCLEOTIDE SEQUENCE [LARGE SCALE GENOMIC DNA]</scope>
    <source>
        <strain evidence="1 4">F9-2</strain>
    </source>
</reference>
<gene>
    <name evidence="1" type="ORF">BatF92_01750</name>
    <name evidence="2" type="ORF">ERS852511_04199</name>
</gene>
<proteinExistence type="predicted"/>
<dbReference type="Pfam" id="PF15892">
    <property type="entry name" value="BNR_4"/>
    <property type="match status" value="1"/>
</dbReference>
<dbReference type="Proteomes" id="UP000500882">
    <property type="component" value="Chromosome"/>
</dbReference>
<evidence type="ECO:0000313" key="4">
    <source>
        <dbReference type="Proteomes" id="UP000500882"/>
    </source>
</evidence>